<keyword evidence="2" id="KW-1185">Reference proteome</keyword>
<organism evidence="1 2">
    <name type="scientific">Clostridium cibarium</name>
    <dbReference type="NCBI Taxonomy" id="2762247"/>
    <lineage>
        <taxon>Bacteria</taxon>
        <taxon>Bacillati</taxon>
        <taxon>Bacillota</taxon>
        <taxon>Clostridia</taxon>
        <taxon>Eubacteriales</taxon>
        <taxon>Clostridiaceae</taxon>
        <taxon>Clostridium</taxon>
    </lineage>
</organism>
<accession>A0ABR8PRT6</accession>
<reference evidence="1 2" key="1">
    <citation type="submission" date="2020-08" db="EMBL/GenBank/DDBJ databases">
        <title>A Genomic Blueprint of the Chicken Gut Microbiome.</title>
        <authorList>
            <person name="Gilroy R."/>
            <person name="Ravi A."/>
            <person name="Getino M."/>
            <person name="Pursley I."/>
            <person name="Horton D.L."/>
            <person name="Alikhan N.-F."/>
            <person name="Baker D."/>
            <person name="Gharbi K."/>
            <person name="Hall N."/>
            <person name="Watson M."/>
            <person name="Adriaenssens E.M."/>
            <person name="Foster-Nyarko E."/>
            <person name="Jarju S."/>
            <person name="Secka A."/>
            <person name="Antonio M."/>
            <person name="Oren A."/>
            <person name="Chaudhuri R."/>
            <person name="La Ragione R.M."/>
            <person name="Hildebrand F."/>
            <person name="Pallen M.J."/>
        </authorList>
    </citation>
    <scope>NUCLEOTIDE SEQUENCE [LARGE SCALE GENOMIC DNA]</scope>
    <source>
        <strain evidence="1 2">Sa3CVN1</strain>
    </source>
</reference>
<comment type="caution">
    <text evidence="1">The sequence shown here is derived from an EMBL/GenBank/DDBJ whole genome shotgun (WGS) entry which is preliminary data.</text>
</comment>
<dbReference type="Proteomes" id="UP000627781">
    <property type="component" value="Unassembled WGS sequence"/>
</dbReference>
<proteinExistence type="predicted"/>
<name>A0ABR8PRT6_9CLOT</name>
<dbReference type="EMBL" id="JACSRA010000007">
    <property type="protein sequence ID" value="MBD7910895.1"/>
    <property type="molecule type" value="Genomic_DNA"/>
</dbReference>
<dbReference type="RefSeq" id="WP_191767934.1">
    <property type="nucleotide sequence ID" value="NZ_JACSRA010000007.1"/>
</dbReference>
<evidence type="ECO:0000313" key="1">
    <source>
        <dbReference type="EMBL" id="MBD7910895.1"/>
    </source>
</evidence>
<evidence type="ECO:0000313" key="2">
    <source>
        <dbReference type="Proteomes" id="UP000627781"/>
    </source>
</evidence>
<gene>
    <name evidence="1" type="ORF">H9661_05950</name>
</gene>
<sequence>MKKFIVFVLILVLPINIIGCERSAKEVSLYLFNINEAIESGNNFMKGLANDDINEANKYCRNETIDENEINKIRENKIDSYKIDLVSEGSNYAYIRYLLIRGSKNVVRADLESLDLKVVKVDDKYLIDDVNIKSLKQVYKDGTSLRLIDEETGKSQLLLRRRDLPKQVFPKDGKVVITKEDVPESEISFINIGFQGESIAMTATRGNNAIIALALVNKTKKAYGEAKGEGKGGQQDVNVDENIEKFLEKPIAEDIMGYDVLKNVDVQKLLFSDSDGELIVQFIEEGKGSTIRIYKNPTGELLPLKFDVVFPSDKYSLDILRVTDRGVFVKSTGMKGDKDSEGTYLVDLKDMRIIKKEMEK</sequence>
<protein>
    <submittedName>
        <fullName evidence="1">Uncharacterized protein</fullName>
    </submittedName>
</protein>